<evidence type="ECO:0000313" key="1">
    <source>
        <dbReference type="EMBL" id="MDP8187417.1"/>
    </source>
</evidence>
<accession>A0AAW8CSQ3</accession>
<dbReference type="EMBL" id="JASAYJ010000011">
    <property type="protein sequence ID" value="MDP8187417.1"/>
    <property type="molecule type" value="Genomic_DNA"/>
</dbReference>
<evidence type="ECO:0000313" key="2">
    <source>
        <dbReference type="Proteomes" id="UP001230466"/>
    </source>
</evidence>
<sequence length="194" mass="23020">MHANIFTRVGVSLLTEIIEQSKYNFESIKKLGIEPCLIQQLSTMSIYELYELAQSPCVKYSINTEHLDYYIQNIIQGRNQDKLVNEAILLGASRMMMKQIANISYGNFNKRRIQLNLFNKRNKPHILTNDEYQELAILHNKYKKQHSIVSRLDNLRCLIFLSKQTKIDINRIYQYFYLDNQILFTNKYHHANTH</sequence>
<dbReference type="RefSeq" id="WP_211598087.1">
    <property type="nucleotide sequence ID" value="NZ_JAGRQI010000011.1"/>
</dbReference>
<proteinExistence type="predicted"/>
<protein>
    <submittedName>
        <fullName evidence="1">STY4526/YPO1902 family pathogenicity island replication protein</fullName>
    </submittedName>
</protein>
<name>A0AAW8CSQ3_9PAST</name>
<dbReference type="Proteomes" id="UP001230466">
    <property type="component" value="Unassembled WGS sequence"/>
</dbReference>
<dbReference type="InterPro" id="IPR021364">
    <property type="entry name" value="DUF2857"/>
</dbReference>
<reference evidence="1" key="1">
    <citation type="journal article" date="2023" name="Front. Microbiol.">
        <title>Phylogeography and host specificity of Pasteurellaceae pathogenic to sea-farmed fish in the north-east Atlantic.</title>
        <authorList>
            <person name="Gulla S."/>
            <person name="Colquhoun D.J."/>
            <person name="Olsen A.B."/>
            <person name="Spilsberg B."/>
            <person name="Lagesen K."/>
            <person name="Aakesson C.P."/>
            <person name="Strom S."/>
            <person name="Manji F."/>
            <person name="Birkbeck T.H."/>
            <person name="Nilsen H.K."/>
        </authorList>
    </citation>
    <scope>NUCLEOTIDE SEQUENCE</scope>
    <source>
        <strain evidence="1">VIB1234</strain>
    </source>
</reference>
<gene>
    <name evidence="1" type="ORF">QJU78_06495</name>
</gene>
<organism evidence="1 2">
    <name type="scientific">Pasteurella atlantica</name>
    <dbReference type="NCBI Taxonomy" id="2827233"/>
    <lineage>
        <taxon>Bacteria</taxon>
        <taxon>Pseudomonadati</taxon>
        <taxon>Pseudomonadota</taxon>
        <taxon>Gammaproteobacteria</taxon>
        <taxon>Pasteurellales</taxon>
        <taxon>Pasteurellaceae</taxon>
        <taxon>Pasteurella</taxon>
    </lineage>
</organism>
<dbReference type="AlphaFoldDB" id="A0AAW8CSQ3"/>
<dbReference type="Pfam" id="PF11198">
    <property type="entry name" value="DUF2857"/>
    <property type="match status" value="1"/>
</dbReference>
<comment type="caution">
    <text evidence="1">The sequence shown here is derived from an EMBL/GenBank/DDBJ whole genome shotgun (WGS) entry which is preliminary data.</text>
</comment>